<evidence type="ECO:0000313" key="2">
    <source>
        <dbReference type="Proteomes" id="UP001222325"/>
    </source>
</evidence>
<dbReference type="Proteomes" id="UP001222325">
    <property type="component" value="Unassembled WGS sequence"/>
</dbReference>
<reference evidence="1" key="1">
    <citation type="submission" date="2023-03" db="EMBL/GenBank/DDBJ databases">
        <title>Massive genome expansion in bonnet fungi (Mycena s.s.) driven by repeated elements and novel gene families across ecological guilds.</title>
        <authorList>
            <consortium name="Lawrence Berkeley National Laboratory"/>
            <person name="Harder C.B."/>
            <person name="Miyauchi S."/>
            <person name="Viragh M."/>
            <person name="Kuo A."/>
            <person name="Thoen E."/>
            <person name="Andreopoulos B."/>
            <person name="Lu D."/>
            <person name="Skrede I."/>
            <person name="Drula E."/>
            <person name="Henrissat B."/>
            <person name="Morin E."/>
            <person name="Kohler A."/>
            <person name="Barry K."/>
            <person name="LaButti K."/>
            <person name="Morin E."/>
            <person name="Salamov A."/>
            <person name="Lipzen A."/>
            <person name="Mereny Z."/>
            <person name="Hegedus B."/>
            <person name="Baldrian P."/>
            <person name="Stursova M."/>
            <person name="Weitz H."/>
            <person name="Taylor A."/>
            <person name="Grigoriev I.V."/>
            <person name="Nagy L.G."/>
            <person name="Martin F."/>
            <person name="Kauserud H."/>
        </authorList>
    </citation>
    <scope>NUCLEOTIDE SEQUENCE</scope>
    <source>
        <strain evidence="1">CBHHK173m</strain>
    </source>
</reference>
<keyword evidence="2" id="KW-1185">Reference proteome</keyword>
<proteinExistence type="predicted"/>
<dbReference type="AlphaFoldDB" id="A0AAD6XX37"/>
<evidence type="ECO:0008006" key="3">
    <source>
        <dbReference type="Google" id="ProtNLM"/>
    </source>
</evidence>
<evidence type="ECO:0000313" key="1">
    <source>
        <dbReference type="EMBL" id="KAJ7098749.1"/>
    </source>
</evidence>
<comment type="caution">
    <text evidence="1">The sequence shown here is derived from an EMBL/GenBank/DDBJ whole genome shotgun (WGS) entry which is preliminary data.</text>
</comment>
<accession>A0AAD6XX37</accession>
<gene>
    <name evidence="1" type="ORF">B0H15DRAFT_945259</name>
</gene>
<name>A0AAD6XX37_9AGAR</name>
<organism evidence="1 2">
    <name type="scientific">Mycena belliarum</name>
    <dbReference type="NCBI Taxonomy" id="1033014"/>
    <lineage>
        <taxon>Eukaryota</taxon>
        <taxon>Fungi</taxon>
        <taxon>Dikarya</taxon>
        <taxon>Basidiomycota</taxon>
        <taxon>Agaricomycotina</taxon>
        <taxon>Agaricomycetes</taxon>
        <taxon>Agaricomycetidae</taxon>
        <taxon>Agaricales</taxon>
        <taxon>Marasmiineae</taxon>
        <taxon>Mycenaceae</taxon>
        <taxon>Mycena</taxon>
    </lineage>
</organism>
<protein>
    <recommendedName>
        <fullName evidence="3">F-box domain-containing protein</fullName>
    </recommendedName>
</protein>
<sequence>MVAPRRAALIRCAPTFWTCPDLVFQMLRFMSFVDLVKYSELNRTAQRLFKIYIHGRIARYTSPFFTAGAVRNGRIVRLFQVLEQTSSWVVGSVPLAVVSVLSDVPQPGNLNIITLEKHAYRWLRFFIEECGFGLDADVWASGAYAAAGFRYITFVHPSKRGQQVTVTTSEDTHLGSLFFAAPNTDQQIAIAAHQIISPYPTTVSDQAHLAGLRPAEIQHPALPKIVHSTYRETARFPGATTLSRSTVDLGRPCGKLCPGVWRSARGLKGVGRVMWGGADGMDWDIDLMLVKVGHSRLKFRLGVKCENPLCKTSVVA</sequence>
<dbReference type="EMBL" id="JARJCN010000008">
    <property type="protein sequence ID" value="KAJ7098749.1"/>
    <property type="molecule type" value="Genomic_DNA"/>
</dbReference>